<keyword evidence="2" id="KW-0812">Transmembrane</keyword>
<sequence length="403" mass="44227">MICRICLRAQRALPTRLLQTTTQTQSPSTAARRLQLPSSRRLLPQVQHPKLFSSSPSSSYSSSATSTTQPTTPTSSSSTTPSSSNTATAPLQKPTYLSEGESQVWDLLHAEFAPAQLEVQDISGGCGSMYGIEVCSEKFRGLNILKQQRLVNAALGGLMKEWHGVQLKTRVPKPKIAVFETLVVLKQHTHAEFTSKMAARSKAPTTATTTGWTHTPSTGTLLWLAVSLPLVTWDVGYMLLRPHTMPGGYLHEPLWKPYALYGEVDHMYGFKQWNLNNPFAATQSWLNLAETVLYLVYVGLWYANGRALAPGARRAVGGRVGALAVLVGFSAAVMTVSKTVLYWLLEIISGFENIGQNDVWRLVFLWIIPNGAWIVVPSIFMIIGMGSEIIDGLARGPDVKKQE</sequence>
<evidence type="ECO:0000313" key="3">
    <source>
        <dbReference type="EMBL" id="KAK4140499.1"/>
    </source>
</evidence>
<proteinExistence type="predicted"/>
<dbReference type="RefSeq" id="XP_062633870.1">
    <property type="nucleotide sequence ID" value="XM_062778283.1"/>
</dbReference>
<feature type="transmembrane region" description="Helical" evidence="2">
    <location>
        <begin position="364"/>
        <end position="385"/>
    </location>
</feature>
<dbReference type="EMBL" id="MU853630">
    <property type="protein sequence ID" value="KAK4140499.1"/>
    <property type="molecule type" value="Genomic_DNA"/>
</dbReference>
<dbReference type="Gene3D" id="3.30.300.90">
    <property type="entry name" value="BolA-like"/>
    <property type="match status" value="1"/>
</dbReference>
<feature type="region of interest" description="Disordered" evidence="1">
    <location>
        <begin position="18"/>
        <end position="92"/>
    </location>
</feature>
<dbReference type="PANTHER" id="PTHR37919">
    <property type="entry name" value="PROTEIN CBG05606"/>
    <property type="match status" value="1"/>
</dbReference>
<reference evidence="3" key="2">
    <citation type="submission" date="2023-05" db="EMBL/GenBank/DDBJ databases">
        <authorList>
            <consortium name="Lawrence Berkeley National Laboratory"/>
            <person name="Steindorff A."/>
            <person name="Hensen N."/>
            <person name="Bonometti L."/>
            <person name="Westerberg I."/>
            <person name="Brannstrom I.O."/>
            <person name="Guillou S."/>
            <person name="Cros-Aarteil S."/>
            <person name="Calhoun S."/>
            <person name="Haridas S."/>
            <person name="Kuo A."/>
            <person name="Mondo S."/>
            <person name="Pangilinan J."/>
            <person name="Riley R."/>
            <person name="Labutti K."/>
            <person name="Andreopoulos B."/>
            <person name="Lipzen A."/>
            <person name="Chen C."/>
            <person name="Yanf M."/>
            <person name="Daum C."/>
            <person name="Ng V."/>
            <person name="Clum A."/>
            <person name="Ohm R."/>
            <person name="Martin F."/>
            <person name="Silar P."/>
            <person name="Natvig D."/>
            <person name="Lalanne C."/>
            <person name="Gautier V."/>
            <person name="Ament-Velasquez S.L."/>
            <person name="Kruys A."/>
            <person name="Hutchinson M.I."/>
            <person name="Powell A.J."/>
            <person name="Barry K."/>
            <person name="Miller A.N."/>
            <person name="Grigoriev I.V."/>
            <person name="Debuchy R."/>
            <person name="Gladieux P."/>
            <person name="Thoren M.H."/>
            <person name="Johannesson H."/>
        </authorList>
    </citation>
    <scope>NUCLEOTIDE SEQUENCE</scope>
    <source>
        <strain evidence="3">CBS 141.50</strain>
    </source>
</reference>
<protein>
    <submittedName>
        <fullName evidence="3">Uncharacterized protein</fullName>
    </submittedName>
</protein>
<name>A0AAN6ZK33_9PEZI</name>
<dbReference type="Proteomes" id="UP001302676">
    <property type="component" value="Unassembled WGS sequence"/>
</dbReference>
<feature type="transmembrane region" description="Helical" evidence="2">
    <location>
        <begin position="323"/>
        <end position="344"/>
    </location>
</feature>
<dbReference type="InterPro" id="IPR002634">
    <property type="entry name" value="BolA"/>
</dbReference>
<comment type="caution">
    <text evidence="3">The sequence shown here is derived from an EMBL/GenBank/DDBJ whole genome shotgun (WGS) entry which is preliminary data.</text>
</comment>
<reference evidence="3" key="1">
    <citation type="journal article" date="2023" name="Mol. Phylogenet. Evol.">
        <title>Genome-scale phylogeny and comparative genomics of the fungal order Sordariales.</title>
        <authorList>
            <person name="Hensen N."/>
            <person name="Bonometti L."/>
            <person name="Westerberg I."/>
            <person name="Brannstrom I.O."/>
            <person name="Guillou S."/>
            <person name="Cros-Aarteil S."/>
            <person name="Calhoun S."/>
            <person name="Haridas S."/>
            <person name="Kuo A."/>
            <person name="Mondo S."/>
            <person name="Pangilinan J."/>
            <person name="Riley R."/>
            <person name="LaButti K."/>
            <person name="Andreopoulos B."/>
            <person name="Lipzen A."/>
            <person name="Chen C."/>
            <person name="Yan M."/>
            <person name="Daum C."/>
            <person name="Ng V."/>
            <person name="Clum A."/>
            <person name="Steindorff A."/>
            <person name="Ohm R.A."/>
            <person name="Martin F."/>
            <person name="Silar P."/>
            <person name="Natvig D.O."/>
            <person name="Lalanne C."/>
            <person name="Gautier V."/>
            <person name="Ament-Velasquez S.L."/>
            <person name="Kruys A."/>
            <person name="Hutchinson M.I."/>
            <person name="Powell A.J."/>
            <person name="Barry K."/>
            <person name="Miller A.N."/>
            <person name="Grigoriev I.V."/>
            <person name="Debuchy R."/>
            <person name="Gladieux P."/>
            <person name="Hiltunen Thoren M."/>
            <person name="Johannesson H."/>
        </authorList>
    </citation>
    <scope>NUCLEOTIDE SEQUENCE</scope>
    <source>
        <strain evidence="3">CBS 141.50</strain>
    </source>
</reference>
<organism evidence="3 4">
    <name type="scientific">Dichotomopilus funicola</name>
    <dbReference type="NCBI Taxonomy" id="1934379"/>
    <lineage>
        <taxon>Eukaryota</taxon>
        <taxon>Fungi</taxon>
        <taxon>Dikarya</taxon>
        <taxon>Ascomycota</taxon>
        <taxon>Pezizomycotina</taxon>
        <taxon>Sordariomycetes</taxon>
        <taxon>Sordariomycetidae</taxon>
        <taxon>Sordariales</taxon>
        <taxon>Chaetomiaceae</taxon>
        <taxon>Dichotomopilus</taxon>
    </lineage>
</organism>
<evidence type="ECO:0000256" key="1">
    <source>
        <dbReference type="SAM" id="MobiDB-lite"/>
    </source>
</evidence>
<dbReference type="AlphaFoldDB" id="A0AAN6ZK33"/>
<gene>
    <name evidence="3" type="ORF">C8A04DRAFT_14907</name>
</gene>
<feature type="transmembrane region" description="Helical" evidence="2">
    <location>
        <begin position="285"/>
        <end position="303"/>
    </location>
</feature>
<feature type="compositionally biased region" description="Low complexity" evidence="1">
    <location>
        <begin position="18"/>
        <end position="45"/>
    </location>
</feature>
<feature type="compositionally biased region" description="Low complexity" evidence="1">
    <location>
        <begin position="53"/>
        <end position="90"/>
    </location>
</feature>
<dbReference type="PANTHER" id="PTHR37919:SF2">
    <property type="entry name" value="EXPERA DOMAIN-CONTAINING PROTEIN"/>
    <property type="match status" value="1"/>
</dbReference>
<keyword evidence="4" id="KW-1185">Reference proteome</keyword>
<feature type="transmembrane region" description="Helical" evidence="2">
    <location>
        <begin position="221"/>
        <end position="240"/>
    </location>
</feature>
<evidence type="ECO:0000313" key="4">
    <source>
        <dbReference type="Proteomes" id="UP001302676"/>
    </source>
</evidence>
<keyword evidence="2" id="KW-0472">Membrane</keyword>
<dbReference type="SUPFAM" id="SSF82657">
    <property type="entry name" value="BolA-like"/>
    <property type="match status" value="1"/>
</dbReference>
<dbReference type="Pfam" id="PF01722">
    <property type="entry name" value="BolA"/>
    <property type="match status" value="1"/>
</dbReference>
<accession>A0AAN6ZK33</accession>
<keyword evidence="2" id="KW-1133">Transmembrane helix</keyword>
<evidence type="ECO:0000256" key="2">
    <source>
        <dbReference type="SAM" id="Phobius"/>
    </source>
</evidence>
<dbReference type="GeneID" id="87814896"/>
<dbReference type="InterPro" id="IPR036065">
    <property type="entry name" value="BolA-like_sf"/>
</dbReference>